<evidence type="ECO:0008006" key="5">
    <source>
        <dbReference type="Google" id="ProtNLM"/>
    </source>
</evidence>
<reference evidence="3 4" key="1">
    <citation type="submission" date="2017-10" db="EMBL/GenBank/DDBJ databases">
        <title>A novel species of cold-tolerant Malassezia isolated from bats.</title>
        <authorList>
            <person name="Lorch J.M."/>
            <person name="Palmer J.M."/>
            <person name="Vanderwolf K.J."/>
            <person name="Schmidt K.Z."/>
            <person name="Verant M.L."/>
            <person name="Weller T.J."/>
            <person name="Blehert D.S."/>
        </authorList>
    </citation>
    <scope>NUCLEOTIDE SEQUENCE [LARGE SCALE GENOMIC DNA]</scope>
    <source>
        <strain evidence="3 4">NWHC:44797-103</strain>
    </source>
</reference>
<dbReference type="STRING" id="2020962.A0A2N1JDW2"/>
<dbReference type="Proteomes" id="UP000232875">
    <property type="component" value="Unassembled WGS sequence"/>
</dbReference>
<proteinExistence type="predicted"/>
<gene>
    <name evidence="3" type="ORF">MVES_001150</name>
</gene>
<feature type="region of interest" description="Disordered" evidence="2">
    <location>
        <begin position="77"/>
        <end position="99"/>
    </location>
</feature>
<feature type="region of interest" description="Disordered" evidence="2">
    <location>
        <begin position="1"/>
        <end position="29"/>
    </location>
</feature>
<evidence type="ECO:0000256" key="2">
    <source>
        <dbReference type="SAM" id="MobiDB-lite"/>
    </source>
</evidence>
<keyword evidence="4" id="KW-1185">Reference proteome</keyword>
<feature type="coiled-coil region" evidence="1">
    <location>
        <begin position="345"/>
        <end position="372"/>
    </location>
</feature>
<sequence>MTKHAGTRPARSPWSAASMAEEEEEPSSPTMLMVDEDELSSNFLADVNLDAFAASLDTYIAYHANQAAAPSALPVPSMGMQSGSSAAQLAPPPSSAPNAQSELYSTAIQILTYVLGRPPDADNAPKVGAAASMWDNGATSAHASDSAQIQTLVNKLAERLGGNQRPSHTASEQELTELLQTLMTQQQLYKYNQQSSDTPSAKGFADLTFPEEEEEDDPDFQPVSEPRDDLVPSELAWTQAMREVVNEQLFSPTASPTKATRARTRTEATPPPLASSVHASPALPLPSIRTQPQALEPEKRKKGRRLVYTAEEAADRKRVRNRLYMSRKRMGERDRSPPTAPHTEDLVLEAENRFLRTEIERLREENARLRGREEMRMYAAQMGLEPGRDAWSAR</sequence>
<evidence type="ECO:0000313" key="4">
    <source>
        <dbReference type="Proteomes" id="UP000232875"/>
    </source>
</evidence>
<evidence type="ECO:0000256" key="1">
    <source>
        <dbReference type="SAM" id="Coils"/>
    </source>
</evidence>
<name>A0A2N1JDW2_9BASI</name>
<feature type="region of interest" description="Disordered" evidence="2">
    <location>
        <begin position="251"/>
        <end position="303"/>
    </location>
</feature>
<dbReference type="EMBL" id="KZ454988">
    <property type="protein sequence ID" value="PKI84741.1"/>
    <property type="molecule type" value="Genomic_DNA"/>
</dbReference>
<organism evidence="3 4">
    <name type="scientific">Malassezia vespertilionis</name>
    <dbReference type="NCBI Taxonomy" id="2020962"/>
    <lineage>
        <taxon>Eukaryota</taxon>
        <taxon>Fungi</taxon>
        <taxon>Dikarya</taxon>
        <taxon>Basidiomycota</taxon>
        <taxon>Ustilaginomycotina</taxon>
        <taxon>Malasseziomycetes</taxon>
        <taxon>Malasseziales</taxon>
        <taxon>Malasseziaceae</taxon>
        <taxon>Malassezia</taxon>
    </lineage>
</organism>
<dbReference type="OrthoDB" id="3361163at2759"/>
<protein>
    <recommendedName>
        <fullName evidence="5">BZIP domain-containing protein</fullName>
    </recommendedName>
</protein>
<accession>A0A2N1JDW2</accession>
<dbReference type="AlphaFoldDB" id="A0A2N1JDW2"/>
<evidence type="ECO:0000313" key="3">
    <source>
        <dbReference type="EMBL" id="PKI84741.1"/>
    </source>
</evidence>
<keyword evidence="1" id="KW-0175">Coiled coil</keyword>